<reference evidence="1" key="1">
    <citation type="submission" date="2018-02" db="EMBL/GenBank/DDBJ databases">
        <title>Rhizophora mucronata_Transcriptome.</title>
        <authorList>
            <person name="Meera S.P."/>
            <person name="Sreeshan A."/>
            <person name="Augustine A."/>
        </authorList>
    </citation>
    <scope>NUCLEOTIDE SEQUENCE</scope>
    <source>
        <tissue evidence="1">Leaf</tissue>
    </source>
</reference>
<protein>
    <submittedName>
        <fullName evidence="1">Uncharacterized protein</fullName>
    </submittedName>
</protein>
<dbReference type="AlphaFoldDB" id="A0A2P2J6G4"/>
<name>A0A2P2J6G4_RHIMU</name>
<accession>A0A2P2J6G4</accession>
<proteinExistence type="predicted"/>
<organism evidence="1">
    <name type="scientific">Rhizophora mucronata</name>
    <name type="common">Asiatic mangrove</name>
    <dbReference type="NCBI Taxonomy" id="61149"/>
    <lineage>
        <taxon>Eukaryota</taxon>
        <taxon>Viridiplantae</taxon>
        <taxon>Streptophyta</taxon>
        <taxon>Embryophyta</taxon>
        <taxon>Tracheophyta</taxon>
        <taxon>Spermatophyta</taxon>
        <taxon>Magnoliopsida</taxon>
        <taxon>eudicotyledons</taxon>
        <taxon>Gunneridae</taxon>
        <taxon>Pentapetalae</taxon>
        <taxon>rosids</taxon>
        <taxon>fabids</taxon>
        <taxon>Malpighiales</taxon>
        <taxon>Rhizophoraceae</taxon>
        <taxon>Rhizophora</taxon>
    </lineage>
</organism>
<sequence>MTTLCLVVGSIALQVRSKKSLIFSILPHIFHFTEHND</sequence>
<dbReference type="EMBL" id="GGEC01008572">
    <property type="protein sequence ID" value="MBW89055.1"/>
    <property type="molecule type" value="Transcribed_RNA"/>
</dbReference>
<evidence type="ECO:0000313" key="1">
    <source>
        <dbReference type="EMBL" id="MBW89055.1"/>
    </source>
</evidence>